<gene>
    <name evidence="2" type="ORF">METZ01_LOCUS325183</name>
</gene>
<accession>A0A382PG09</accession>
<dbReference type="InterPro" id="IPR023346">
    <property type="entry name" value="Lysozyme-like_dom_sf"/>
</dbReference>
<evidence type="ECO:0000313" key="2">
    <source>
        <dbReference type="EMBL" id="SVC72329.1"/>
    </source>
</evidence>
<dbReference type="PANTHER" id="PTHR37423">
    <property type="entry name" value="SOLUBLE LYTIC MUREIN TRANSGLYCOSYLASE-RELATED"/>
    <property type="match status" value="1"/>
</dbReference>
<sequence>YYGIRARQKLESMNVLKTEPIKGNRAAKEKMGTLTNASPSLNRELTPREKFFHTRAVELSKMGFYENARLQTSRLGETIQKNLTGVLWLSDLFNQARGYADTLRILHLYKDFKTKEGERELSERFWKNFFPMAYAETIREFAKTYNVDPFFVKSLIRQESLFDSQSLSRAGARGLMQIMPNTGKQLSRPENNGKPFETDSLFDPDLNIRLGIKYLSQLNKRFGKNGTHILISYNAGPHILKKWLKRFQDMNDPDVFIESIPYPETRRYVKHVMRNYGIYKALYDQ</sequence>
<dbReference type="InterPro" id="IPR008258">
    <property type="entry name" value="Transglycosylase_SLT_dom_1"/>
</dbReference>
<proteinExistence type="predicted"/>
<evidence type="ECO:0000259" key="1">
    <source>
        <dbReference type="Pfam" id="PF01464"/>
    </source>
</evidence>
<organism evidence="2">
    <name type="scientific">marine metagenome</name>
    <dbReference type="NCBI Taxonomy" id="408172"/>
    <lineage>
        <taxon>unclassified sequences</taxon>
        <taxon>metagenomes</taxon>
        <taxon>ecological metagenomes</taxon>
    </lineage>
</organism>
<reference evidence="2" key="1">
    <citation type="submission" date="2018-05" db="EMBL/GenBank/DDBJ databases">
        <authorList>
            <person name="Lanie J.A."/>
            <person name="Ng W.-L."/>
            <person name="Kazmierczak K.M."/>
            <person name="Andrzejewski T.M."/>
            <person name="Davidsen T.M."/>
            <person name="Wayne K.J."/>
            <person name="Tettelin H."/>
            <person name="Glass J.I."/>
            <person name="Rusch D."/>
            <person name="Podicherti R."/>
            <person name="Tsui H.-C.T."/>
            <person name="Winkler M.E."/>
        </authorList>
    </citation>
    <scope>NUCLEOTIDE SEQUENCE</scope>
</reference>
<dbReference type="PANTHER" id="PTHR37423:SF2">
    <property type="entry name" value="MEMBRANE-BOUND LYTIC MUREIN TRANSGLYCOSYLASE C"/>
    <property type="match status" value="1"/>
</dbReference>
<dbReference type="CDD" id="cd13401">
    <property type="entry name" value="Slt70-like"/>
    <property type="match status" value="1"/>
</dbReference>
<dbReference type="AlphaFoldDB" id="A0A382PG09"/>
<feature type="non-terminal residue" evidence="2">
    <location>
        <position position="1"/>
    </location>
</feature>
<name>A0A382PG09_9ZZZZ</name>
<protein>
    <recommendedName>
        <fullName evidence="1">Transglycosylase SLT domain-containing protein</fullName>
    </recommendedName>
</protein>
<dbReference type="Gene3D" id="1.10.530.10">
    <property type="match status" value="1"/>
</dbReference>
<dbReference type="EMBL" id="UINC01107161">
    <property type="protein sequence ID" value="SVC72329.1"/>
    <property type="molecule type" value="Genomic_DNA"/>
</dbReference>
<feature type="domain" description="Transglycosylase SLT" evidence="1">
    <location>
        <begin position="137"/>
        <end position="251"/>
    </location>
</feature>
<dbReference type="Pfam" id="PF01464">
    <property type="entry name" value="SLT"/>
    <property type="match status" value="1"/>
</dbReference>
<dbReference type="SUPFAM" id="SSF53955">
    <property type="entry name" value="Lysozyme-like"/>
    <property type="match status" value="1"/>
</dbReference>